<dbReference type="NCBIfam" id="NF040608">
    <property type="entry name" value="division_SteA"/>
    <property type="match status" value="1"/>
</dbReference>
<keyword evidence="5" id="KW-1133">Transmembrane helix</keyword>
<dbReference type="InterPro" id="IPR047795">
    <property type="entry name" value="Put_SteA-like"/>
</dbReference>
<evidence type="ECO:0000313" key="7">
    <source>
        <dbReference type="EMBL" id="GFR36801.1"/>
    </source>
</evidence>
<dbReference type="InterPro" id="IPR036759">
    <property type="entry name" value="TPK_catalytic_sf"/>
</dbReference>
<dbReference type="GO" id="GO:0009229">
    <property type="term" value="P:thiamine diphosphate biosynthetic process"/>
    <property type="evidence" value="ECO:0007669"/>
    <property type="project" value="InterPro"/>
</dbReference>
<reference evidence="7" key="2">
    <citation type="journal article" date="2021" name="Data Brief">
        <title>Draft genome sequence data of the facultative, thermophilic, xylanolytic bacterium Paenibacillus sp. strain DA-C8.</title>
        <authorList>
            <person name="Chhe C."/>
            <person name="Uke A."/>
            <person name="Baramee S."/>
            <person name="Ungkulpasvich U."/>
            <person name="Tachaapaikoon C."/>
            <person name="Pason P."/>
            <person name="Waeonukul R."/>
            <person name="Ratanakhanokchai K."/>
            <person name="Kosugi A."/>
        </authorList>
    </citation>
    <scope>NUCLEOTIDE SEQUENCE</scope>
    <source>
        <strain evidence="7">DA-C8</strain>
    </source>
</reference>
<dbReference type="EMBL" id="BMAQ01000001">
    <property type="protein sequence ID" value="GFR36801.1"/>
    <property type="molecule type" value="Genomic_DNA"/>
</dbReference>
<evidence type="ECO:0000259" key="6">
    <source>
        <dbReference type="Pfam" id="PF12555"/>
    </source>
</evidence>
<dbReference type="InterPro" id="IPR022215">
    <property type="entry name" value="SteA-like_C"/>
</dbReference>
<keyword evidence="5" id="KW-0812">Transmembrane</keyword>
<keyword evidence="5" id="KW-0472">Membrane</keyword>
<keyword evidence="2" id="KW-0547">Nucleotide-binding</keyword>
<keyword evidence="4" id="KW-0067">ATP-binding</keyword>
<comment type="caution">
    <text evidence="7">The sequence shown here is derived from an EMBL/GenBank/DDBJ whole genome shotgun (WGS) entry which is preliminary data.</text>
</comment>
<accession>A0A916VEY7</accession>
<evidence type="ECO:0000256" key="5">
    <source>
        <dbReference type="SAM" id="Phobius"/>
    </source>
</evidence>
<evidence type="ECO:0000256" key="4">
    <source>
        <dbReference type="ARBA" id="ARBA00022840"/>
    </source>
</evidence>
<reference evidence="7" key="1">
    <citation type="submission" date="2020-08" db="EMBL/GenBank/DDBJ databases">
        <authorList>
            <person name="Uke A."/>
            <person name="Chhe C."/>
            <person name="Baramee S."/>
            <person name="Kosugi A."/>
        </authorList>
    </citation>
    <scope>NUCLEOTIDE SEQUENCE</scope>
    <source>
        <strain evidence="7">DA-C8</strain>
    </source>
</reference>
<dbReference type="GO" id="GO:0004788">
    <property type="term" value="F:thiamine diphosphokinase activity"/>
    <property type="evidence" value="ECO:0007669"/>
    <property type="project" value="InterPro"/>
</dbReference>
<dbReference type="SUPFAM" id="SSF63999">
    <property type="entry name" value="Thiamin pyrophosphokinase, catalytic domain"/>
    <property type="match status" value="1"/>
</dbReference>
<dbReference type="Gene3D" id="3.40.50.10240">
    <property type="entry name" value="Thiamin pyrophosphokinase, catalytic domain"/>
    <property type="match status" value="1"/>
</dbReference>
<keyword evidence="8" id="KW-1185">Reference proteome</keyword>
<keyword evidence="3" id="KW-0418">Kinase</keyword>
<dbReference type="Pfam" id="PF12555">
    <property type="entry name" value="SteA-like_C"/>
    <property type="match status" value="1"/>
</dbReference>
<evidence type="ECO:0000256" key="1">
    <source>
        <dbReference type="ARBA" id="ARBA00022679"/>
    </source>
</evidence>
<organism evidence="7 8">
    <name type="scientific">Insulibacter thermoxylanivorax</name>
    <dbReference type="NCBI Taxonomy" id="2749268"/>
    <lineage>
        <taxon>Bacteria</taxon>
        <taxon>Bacillati</taxon>
        <taxon>Bacillota</taxon>
        <taxon>Bacilli</taxon>
        <taxon>Bacillales</taxon>
        <taxon>Paenibacillaceae</taxon>
        <taxon>Insulibacter</taxon>
    </lineage>
</organism>
<dbReference type="GO" id="GO:0005524">
    <property type="term" value="F:ATP binding"/>
    <property type="evidence" value="ECO:0007669"/>
    <property type="project" value="UniProtKB-KW"/>
</dbReference>
<sequence length="379" mass="42140">MQRKGKRTVKGRVRVGRKTKQLIPKLAPRSIVVLSHENLDEVAADGLIAAKVKAVINAARTMNGTYPLEGPKRLLLSGIPIVEIAAEDFTKFRDGMAVMITDEHVMLEDGRKIPCKPFTEEAWEAGTKLAMQNVSRQLGAFIENTLRYADREKEFFIRPLQLPPIRTPISGRHAVVVVRGKGYRDDLYAIRDYIEDYKPVLIGVDGGADALLDCGLRPDLIFGDMDSITDRALRSGAELIVHAFPDGTAPGMARIQELELEASVIRAPGTSEDIAMLLAYEQQAELIVTLGTHTHMIDFLEKGRKGMASTMLVRMKIGGKLIDAKGVSKLYSRPYKLRRLWYIPAAALFPVLMLSFVHPGVRHMIDVIWLYVKLSLGSI</sequence>
<gene>
    <name evidence="7" type="ORF">PRECH8_00970</name>
</gene>
<evidence type="ECO:0000256" key="2">
    <source>
        <dbReference type="ARBA" id="ARBA00022741"/>
    </source>
</evidence>
<protein>
    <submittedName>
        <fullName evidence="7">Thiamin pyrophosphokinase</fullName>
    </submittedName>
</protein>
<dbReference type="AlphaFoldDB" id="A0A916VEY7"/>
<name>A0A916VEY7_9BACL</name>
<proteinExistence type="predicted"/>
<feature type="domain" description="SteA-like C-terminal" evidence="6">
    <location>
        <begin position="325"/>
        <end position="373"/>
    </location>
</feature>
<dbReference type="RefSeq" id="WP_200965088.1">
    <property type="nucleotide sequence ID" value="NZ_BMAQ01000001.1"/>
</dbReference>
<feature type="transmembrane region" description="Helical" evidence="5">
    <location>
        <begin position="340"/>
        <end position="361"/>
    </location>
</feature>
<evidence type="ECO:0000313" key="8">
    <source>
        <dbReference type="Proteomes" id="UP000654993"/>
    </source>
</evidence>
<dbReference type="Proteomes" id="UP000654993">
    <property type="component" value="Unassembled WGS sequence"/>
</dbReference>
<evidence type="ECO:0000256" key="3">
    <source>
        <dbReference type="ARBA" id="ARBA00022777"/>
    </source>
</evidence>
<dbReference type="GO" id="GO:0016301">
    <property type="term" value="F:kinase activity"/>
    <property type="evidence" value="ECO:0007669"/>
    <property type="project" value="UniProtKB-KW"/>
</dbReference>
<keyword evidence="1" id="KW-0808">Transferase</keyword>